<protein>
    <submittedName>
        <fullName evidence="2">Uncharacterized protein</fullName>
    </submittedName>
</protein>
<reference evidence="2 3" key="1">
    <citation type="journal article" date="2024" name="Plant J.">
        <title>Genome sequences and population genomics reveal climatic adaptation and genomic divergence between two closely related sweetgum species.</title>
        <authorList>
            <person name="Xu W.Q."/>
            <person name="Ren C.Q."/>
            <person name="Zhang X.Y."/>
            <person name="Comes H.P."/>
            <person name="Liu X.H."/>
            <person name="Li Y.G."/>
            <person name="Kettle C.J."/>
            <person name="Jalonen R."/>
            <person name="Gaisberger H."/>
            <person name="Ma Y.Z."/>
            <person name="Qiu Y.X."/>
        </authorList>
    </citation>
    <scope>NUCLEOTIDE SEQUENCE [LARGE SCALE GENOMIC DNA]</scope>
    <source>
        <strain evidence="2">Hangzhou</strain>
    </source>
</reference>
<proteinExistence type="predicted"/>
<evidence type="ECO:0000313" key="3">
    <source>
        <dbReference type="Proteomes" id="UP001415857"/>
    </source>
</evidence>
<keyword evidence="3" id="KW-1185">Reference proteome</keyword>
<feature type="transmembrane region" description="Helical" evidence="1">
    <location>
        <begin position="60"/>
        <end position="77"/>
    </location>
</feature>
<gene>
    <name evidence="2" type="ORF">L1049_027866</name>
</gene>
<name>A0AAP0RHX8_LIQFO</name>
<evidence type="ECO:0000313" key="2">
    <source>
        <dbReference type="EMBL" id="KAK9278301.1"/>
    </source>
</evidence>
<dbReference type="AlphaFoldDB" id="A0AAP0RHX8"/>
<organism evidence="2 3">
    <name type="scientific">Liquidambar formosana</name>
    <name type="common">Formosan gum</name>
    <dbReference type="NCBI Taxonomy" id="63359"/>
    <lineage>
        <taxon>Eukaryota</taxon>
        <taxon>Viridiplantae</taxon>
        <taxon>Streptophyta</taxon>
        <taxon>Embryophyta</taxon>
        <taxon>Tracheophyta</taxon>
        <taxon>Spermatophyta</taxon>
        <taxon>Magnoliopsida</taxon>
        <taxon>eudicotyledons</taxon>
        <taxon>Gunneridae</taxon>
        <taxon>Pentapetalae</taxon>
        <taxon>Saxifragales</taxon>
        <taxon>Altingiaceae</taxon>
        <taxon>Liquidambar</taxon>
    </lineage>
</organism>
<keyword evidence="1" id="KW-1133">Transmembrane helix</keyword>
<keyword evidence="1" id="KW-0472">Membrane</keyword>
<feature type="transmembrane region" description="Helical" evidence="1">
    <location>
        <begin position="20"/>
        <end position="40"/>
    </location>
</feature>
<dbReference type="EMBL" id="JBBPBK010000009">
    <property type="protein sequence ID" value="KAK9278301.1"/>
    <property type="molecule type" value="Genomic_DNA"/>
</dbReference>
<accession>A0AAP0RHX8</accession>
<evidence type="ECO:0000256" key="1">
    <source>
        <dbReference type="SAM" id="Phobius"/>
    </source>
</evidence>
<comment type="caution">
    <text evidence="2">The sequence shown here is derived from an EMBL/GenBank/DDBJ whole genome shotgun (WGS) entry which is preliminary data.</text>
</comment>
<sequence>MSSGTDLLSGAPKQLWRYSQSLILSALFTLDTSCLHSCYLHQRKIQTSPSYSMRLRSKRYLFFFHLSISRFIYIYIYNKLVLVVCLLYNS</sequence>
<dbReference type="Proteomes" id="UP001415857">
    <property type="component" value="Unassembled WGS sequence"/>
</dbReference>
<keyword evidence="1" id="KW-0812">Transmembrane</keyword>